<feature type="region of interest" description="Disordered" evidence="1">
    <location>
        <begin position="79"/>
        <end position="102"/>
    </location>
</feature>
<comment type="caution">
    <text evidence="2">The sequence shown here is derived from an EMBL/GenBank/DDBJ whole genome shotgun (WGS) entry which is preliminary data.</text>
</comment>
<organism evidence="2 3">
    <name type="scientific">Mycolicibacterium chlorophenolicum</name>
    <dbReference type="NCBI Taxonomy" id="37916"/>
    <lineage>
        <taxon>Bacteria</taxon>
        <taxon>Bacillati</taxon>
        <taxon>Actinomycetota</taxon>
        <taxon>Actinomycetes</taxon>
        <taxon>Mycobacteriales</taxon>
        <taxon>Mycobacteriaceae</taxon>
        <taxon>Mycolicibacterium</taxon>
    </lineage>
</organism>
<sequence>MMEDLTAAQARAYNAWFQTCWGAHRWAVELGAVDDALSDISLISSWWKSGAAPNVRAISRDRPARNGFGLRVDRVVPQRRGRRRPWPPCSHERGHDCRESTSKGTPLLLDGVNHIAWISKNVARLGFYADVFDAEVGPTRPHGENPGETMTVLRIGPTPCSTLWRSRETPNPTGNRLCGAVAASSTSASRPPHRTLSKRFGGDSSTKAPATAPLTTSARCTAYFSATPMDSKARSLFPTSSFRPGCIMARRPRARSGMRDRRCGHRCGRRVGLGRRAVAPRHPNQSRCHPLPFARRARPGAVRVTWH</sequence>
<reference evidence="2 3" key="1">
    <citation type="journal article" date="2015" name="Genome Biol. Evol.">
        <title>Characterization of Three Mycobacterium spp. with Potential Use in Bioremediation by Genome Sequencing and Comparative Genomics.</title>
        <authorList>
            <person name="Das S."/>
            <person name="Pettersson B.M."/>
            <person name="Behra P.R."/>
            <person name="Ramesh M."/>
            <person name="Dasgupta S."/>
            <person name="Bhattacharya A."/>
            <person name="Kirsebom L.A."/>
        </authorList>
    </citation>
    <scope>NUCLEOTIDE SEQUENCE [LARGE SCALE GENOMIC DNA]</scope>
    <source>
        <strain evidence="2 3">DSM 43826</strain>
    </source>
</reference>
<feature type="compositionally biased region" description="Polar residues" evidence="1">
    <location>
        <begin position="203"/>
        <end position="212"/>
    </location>
</feature>
<evidence type="ECO:0000256" key="1">
    <source>
        <dbReference type="SAM" id="MobiDB-lite"/>
    </source>
</evidence>
<feature type="region of interest" description="Disordered" evidence="1">
    <location>
        <begin position="183"/>
        <end position="212"/>
    </location>
</feature>
<feature type="compositionally biased region" description="Basic and acidic residues" evidence="1">
    <location>
        <begin position="90"/>
        <end position="101"/>
    </location>
</feature>
<dbReference type="AlphaFoldDB" id="A0A0J6YHW0"/>
<gene>
    <name evidence="2" type="ORF">MCHLDSM_03959</name>
</gene>
<evidence type="ECO:0000313" key="3">
    <source>
        <dbReference type="Proteomes" id="UP000036513"/>
    </source>
</evidence>
<accession>A0A0J6YHW0</accession>
<keyword evidence="3" id="KW-1185">Reference proteome</keyword>
<evidence type="ECO:0000313" key="2">
    <source>
        <dbReference type="EMBL" id="KMO72476.1"/>
    </source>
</evidence>
<dbReference type="EMBL" id="JYNL01000043">
    <property type="protein sequence ID" value="KMO72476.1"/>
    <property type="molecule type" value="Genomic_DNA"/>
</dbReference>
<dbReference type="Proteomes" id="UP000036513">
    <property type="component" value="Unassembled WGS sequence"/>
</dbReference>
<dbReference type="STRING" id="37916.MCHLDSM_03959"/>
<proteinExistence type="predicted"/>
<protein>
    <submittedName>
        <fullName evidence="2">Uncharacterized protein</fullName>
    </submittedName>
</protein>
<name>A0A0J6YHW0_9MYCO</name>